<sequence length="434" mass="49340">MQQLSTIPKLEPETIEVFIKENGFTNESDNGKASRRTRSSLKKIVDNVVVENLKIETSTKKVSVQGCLKEAAAAAAGISKSKKRLETKATTTILEVHTIRAEFHEVVGEITTVQCAECDRTKVKCTKIYSYLIWLHQKQQQVIQEIENMEENEPKKIKRERNGASVLQPVNLDTAPPKVELPPLPKLKKEAVTVSPMEMESAMKLSLFNLIREYSGNDPHEFLQFCGKRMVEENCGKAQILTVEQADTDLWHELRKGRVTASRMHEASRCTMLNGSLTGKIMGISSGFSFAMKRGTDLEGHVFAVLQKEYRSLRNTGLVLDPEFPWMGASPDGLADDFVLEIKCPYTPNTYACYIDVNKLSKKYFAQIQLQMHMTRRTKALLGVAALDFEKTRNVTKVWIDYDKEYVDKVMDESYEFWQKGVFPALLRKRKAKK</sequence>
<dbReference type="Gene3D" id="3.90.320.10">
    <property type="match status" value="1"/>
</dbReference>
<dbReference type="RefSeq" id="XP_062706135.1">
    <property type="nucleotide sequence ID" value="XM_062850151.1"/>
</dbReference>
<dbReference type="PANTHER" id="PTHR39953:SF1">
    <property type="entry name" value="RE54151P"/>
    <property type="match status" value="1"/>
</dbReference>
<keyword evidence="3" id="KW-1185">Reference proteome</keyword>
<name>A0ABM1ZBG5_AEDAL</name>
<dbReference type="GeneID" id="115253784"/>
<proteinExistence type="predicted"/>
<evidence type="ECO:0000313" key="3">
    <source>
        <dbReference type="Proteomes" id="UP000069940"/>
    </source>
</evidence>
<dbReference type="Pfam" id="PF09588">
    <property type="entry name" value="YqaJ"/>
    <property type="match status" value="1"/>
</dbReference>
<dbReference type="EnsemblMetazoa" id="AALFPA23_016879.R24658">
    <property type="protein sequence ID" value="AALFPA23_016879.P24658"/>
    <property type="gene ID" value="AALFPA23_016879"/>
</dbReference>
<reference evidence="2" key="2">
    <citation type="submission" date="2025-05" db="UniProtKB">
        <authorList>
            <consortium name="EnsemblMetazoa"/>
        </authorList>
    </citation>
    <scope>IDENTIFICATION</scope>
    <source>
        <strain evidence="2">Foshan</strain>
    </source>
</reference>
<dbReference type="InterPro" id="IPR011335">
    <property type="entry name" value="Restrct_endonuc-II-like"/>
</dbReference>
<protein>
    <recommendedName>
        <fullName evidence="1">YqaJ viral recombinase domain-containing protein</fullName>
    </recommendedName>
</protein>
<dbReference type="CDD" id="cd22343">
    <property type="entry name" value="PDDEXK_lambda_exonuclease-like"/>
    <property type="match status" value="1"/>
</dbReference>
<feature type="domain" description="YqaJ viral recombinase" evidence="1">
    <location>
        <begin position="251"/>
        <end position="376"/>
    </location>
</feature>
<dbReference type="InterPro" id="IPR019080">
    <property type="entry name" value="YqaJ_viral_recombinase"/>
</dbReference>
<dbReference type="RefSeq" id="XP_029708598.1">
    <property type="nucleotide sequence ID" value="XM_029852738.2"/>
</dbReference>
<dbReference type="SUPFAM" id="SSF52980">
    <property type="entry name" value="Restriction endonuclease-like"/>
    <property type="match status" value="1"/>
</dbReference>
<evidence type="ECO:0000313" key="2">
    <source>
        <dbReference type="EnsemblMetazoa" id="AALFPA23_016879.P24659"/>
    </source>
</evidence>
<dbReference type="EnsemblMetazoa" id="AALFPA23_016879.R24659">
    <property type="protein sequence ID" value="AALFPA23_016879.P24659"/>
    <property type="gene ID" value="AALFPA23_016879"/>
</dbReference>
<dbReference type="PANTHER" id="PTHR39953">
    <property type="entry name" value="RE54151P"/>
    <property type="match status" value="1"/>
</dbReference>
<dbReference type="InterPro" id="IPR011604">
    <property type="entry name" value="PDDEXK-like_dom_sf"/>
</dbReference>
<reference evidence="3" key="1">
    <citation type="journal article" date="2015" name="Proc. Natl. Acad. Sci. U.S.A.">
        <title>Genome sequence of the Asian Tiger mosquito, Aedes albopictus, reveals insights into its biology, genetics, and evolution.</title>
        <authorList>
            <person name="Chen X.G."/>
            <person name="Jiang X."/>
            <person name="Gu J."/>
            <person name="Xu M."/>
            <person name="Wu Y."/>
            <person name="Deng Y."/>
            <person name="Zhang C."/>
            <person name="Bonizzoni M."/>
            <person name="Dermauw W."/>
            <person name="Vontas J."/>
            <person name="Armbruster P."/>
            <person name="Huang X."/>
            <person name="Yang Y."/>
            <person name="Zhang H."/>
            <person name="He W."/>
            <person name="Peng H."/>
            <person name="Liu Y."/>
            <person name="Wu K."/>
            <person name="Chen J."/>
            <person name="Lirakis M."/>
            <person name="Topalis P."/>
            <person name="Van Leeuwen T."/>
            <person name="Hall A.B."/>
            <person name="Jiang X."/>
            <person name="Thorpe C."/>
            <person name="Mueller R.L."/>
            <person name="Sun C."/>
            <person name="Waterhouse R.M."/>
            <person name="Yan G."/>
            <person name="Tu Z.J."/>
            <person name="Fang X."/>
            <person name="James A.A."/>
        </authorList>
    </citation>
    <scope>NUCLEOTIDE SEQUENCE [LARGE SCALE GENOMIC DNA]</scope>
    <source>
        <strain evidence="3">Foshan</strain>
    </source>
</reference>
<accession>A0ABM1ZBG5</accession>
<dbReference type="Proteomes" id="UP000069940">
    <property type="component" value="Unassembled WGS sequence"/>
</dbReference>
<organism evidence="2 3">
    <name type="scientific">Aedes albopictus</name>
    <name type="common">Asian tiger mosquito</name>
    <name type="synonym">Stegomyia albopicta</name>
    <dbReference type="NCBI Taxonomy" id="7160"/>
    <lineage>
        <taxon>Eukaryota</taxon>
        <taxon>Metazoa</taxon>
        <taxon>Ecdysozoa</taxon>
        <taxon>Arthropoda</taxon>
        <taxon>Hexapoda</taxon>
        <taxon>Insecta</taxon>
        <taxon>Pterygota</taxon>
        <taxon>Neoptera</taxon>
        <taxon>Endopterygota</taxon>
        <taxon>Diptera</taxon>
        <taxon>Nematocera</taxon>
        <taxon>Culicoidea</taxon>
        <taxon>Culicidae</taxon>
        <taxon>Culicinae</taxon>
        <taxon>Aedini</taxon>
        <taxon>Aedes</taxon>
        <taxon>Stegomyia</taxon>
    </lineage>
</organism>
<evidence type="ECO:0000259" key="1">
    <source>
        <dbReference type="Pfam" id="PF09588"/>
    </source>
</evidence>